<dbReference type="Proteomes" id="UP000274117">
    <property type="component" value="Unassembled WGS sequence"/>
</dbReference>
<feature type="domain" description="Lactate/malate dehydrogenase C-terminal" evidence="9">
    <location>
        <begin position="148"/>
        <end position="300"/>
    </location>
</feature>
<evidence type="ECO:0000256" key="4">
    <source>
        <dbReference type="ARBA" id="ARBA00023002"/>
    </source>
</evidence>
<organism evidence="10 11">
    <name type="scientific">Streptococcus suis</name>
    <dbReference type="NCBI Taxonomy" id="1307"/>
    <lineage>
        <taxon>Bacteria</taxon>
        <taxon>Bacillati</taxon>
        <taxon>Bacillota</taxon>
        <taxon>Bacilli</taxon>
        <taxon>Lactobacillales</taxon>
        <taxon>Streptococcaceae</taxon>
        <taxon>Streptococcus</taxon>
    </lineage>
</organism>
<feature type="domain" description="Lactate/malate dehydrogenase N-terminal" evidence="8">
    <location>
        <begin position="4"/>
        <end position="145"/>
    </location>
</feature>
<dbReference type="InterPro" id="IPR001236">
    <property type="entry name" value="Lactate/malate_DH_N"/>
</dbReference>
<proteinExistence type="inferred from homology"/>
<dbReference type="SUPFAM" id="SSF51735">
    <property type="entry name" value="NAD(P)-binding Rossmann-fold domains"/>
    <property type="match status" value="1"/>
</dbReference>
<dbReference type="InterPro" id="IPR022383">
    <property type="entry name" value="Lactate/malate_DH_C"/>
</dbReference>
<dbReference type="Pfam" id="PF00056">
    <property type="entry name" value="Ldh_1_N"/>
    <property type="match status" value="1"/>
</dbReference>
<reference evidence="10 11" key="1">
    <citation type="submission" date="2018-11" db="EMBL/GenBank/DDBJ databases">
        <authorList>
            <person name="Stevens M.J."/>
            <person name="Cernela N."/>
            <person name="Spoerry Serrano N."/>
            <person name="Schmitt S."/>
            <person name="Schrenzel J."/>
            <person name="Stephan R."/>
        </authorList>
    </citation>
    <scope>NUCLEOTIDE SEQUENCE [LARGE SCALE GENOMIC DNA]</scope>
    <source>
        <strain evidence="10 11">PP422</strain>
    </source>
</reference>
<keyword evidence="3" id="KW-0597">Phosphoprotein</keyword>
<feature type="binding site" evidence="6">
    <location>
        <begin position="121"/>
        <end position="123"/>
    </location>
    <ligand>
        <name>NAD(+)</name>
        <dbReference type="ChEBI" id="CHEBI:57540"/>
    </ligand>
</feature>
<keyword evidence="4 7" id="KW-0560">Oxidoreductase</keyword>
<dbReference type="InterPro" id="IPR036291">
    <property type="entry name" value="NAD(P)-bd_dom_sf"/>
</dbReference>
<dbReference type="EMBL" id="RSDO01000007">
    <property type="protein sequence ID" value="RRR53261.1"/>
    <property type="molecule type" value="Genomic_DNA"/>
</dbReference>
<dbReference type="InterPro" id="IPR018177">
    <property type="entry name" value="L-lactate_DH_AS"/>
</dbReference>
<dbReference type="InterPro" id="IPR015955">
    <property type="entry name" value="Lactate_DH/Glyco_Ohase_4_C"/>
</dbReference>
<name>A0A426TF57_STRSU</name>
<dbReference type="Gene3D" id="3.40.50.720">
    <property type="entry name" value="NAD(P)-binding Rossmann-like Domain"/>
    <property type="match status" value="1"/>
</dbReference>
<keyword evidence="2" id="KW-0021">Allosteric enzyme</keyword>
<gene>
    <name evidence="10" type="ORF">EI998_05200</name>
</gene>
<dbReference type="PANTHER" id="PTHR43128:SF31">
    <property type="entry name" value="L-LACTATE DEHYDROGENASE"/>
    <property type="match status" value="1"/>
</dbReference>
<feature type="active site" description="Proton acceptor" evidence="5">
    <location>
        <position position="178"/>
    </location>
</feature>
<dbReference type="PANTHER" id="PTHR43128">
    <property type="entry name" value="L-2-HYDROXYCARBOXYLATE DEHYDROGENASE (NAD(P)(+))"/>
    <property type="match status" value="1"/>
</dbReference>
<reference evidence="10 11" key="2">
    <citation type="submission" date="2018-12" db="EMBL/GenBank/DDBJ databases">
        <title>Whole-genome sequences of fifteen clinical Streptococcus suis strains isolated from pigs between 2006 and 2018.</title>
        <authorList>
            <person name="Stevens M.J.A."/>
            <person name="Cernela N."/>
            <person name="Spoerry Serrano N."/>
            <person name="Schmitt S."/>
            <person name="Schrenzel J."/>
            <person name="Stephan R."/>
        </authorList>
    </citation>
    <scope>NUCLEOTIDE SEQUENCE [LARGE SCALE GENOMIC DNA]</scope>
    <source>
        <strain evidence="10 11">PP422</strain>
    </source>
</reference>
<evidence type="ECO:0000256" key="6">
    <source>
        <dbReference type="PIRSR" id="PIRSR000102-3"/>
    </source>
</evidence>
<evidence type="ECO:0000313" key="11">
    <source>
        <dbReference type="Proteomes" id="UP000274117"/>
    </source>
</evidence>
<sequence length="313" mass="33737">MARKIGIIGLGHVGATLLHDLVAGNLFDDYVLIDKNEEKLAADILDMEDRVANTGQSATFIANDYSALSDADIIVSSLGKISLQANATNSRFAELPFTSQEVKEVSSKLVASGFSGILIVITNPVDVISQLYQTYTGFPRERVIGTGTLLDTARMKRAVGRRFGLSPIAISGYNLGEHGNSQFTAWSQVVVAGQPIQALLPKKELDQLAEEARMGGHTVFFGKGYTNFAIAAAAKRLVEAVLGNSRAVLPVSHYQQEYGVYLGYPAVIGREGIVDRVRLDLTQEECDLLAASAMQISSRVEIAQTGNWDSLSL</sequence>
<dbReference type="GO" id="GO:0006089">
    <property type="term" value="P:lactate metabolic process"/>
    <property type="evidence" value="ECO:0007669"/>
    <property type="project" value="TreeGrafter"/>
</dbReference>
<dbReference type="CDD" id="cd05291">
    <property type="entry name" value="HicDH_like"/>
    <property type="match status" value="1"/>
</dbReference>
<protein>
    <submittedName>
        <fullName evidence="10">L-lactate dehydrogenase</fullName>
    </submittedName>
</protein>
<accession>A0A426TF57</accession>
<feature type="binding site" evidence="6">
    <location>
        <begin position="9"/>
        <end position="14"/>
    </location>
    <ligand>
        <name>NAD(+)</name>
        <dbReference type="ChEBI" id="CHEBI:57540"/>
    </ligand>
</feature>
<comment type="similarity">
    <text evidence="1">Belongs to the LDH/MDH superfamily. LDH family.</text>
</comment>
<dbReference type="Gene3D" id="3.90.110.10">
    <property type="entry name" value="Lactate dehydrogenase/glycoside hydrolase, family 4, C-terminal"/>
    <property type="match status" value="1"/>
</dbReference>
<dbReference type="InterPro" id="IPR001557">
    <property type="entry name" value="L-lactate/malate_DH"/>
</dbReference>
<dbReference type="Pfam" id="PF02866">
    <property type="entry name" value="Ldh_1_C"/>
    <property type="match status" value="1"/>
</dbReference>
<keyword evidence="6" id="KW-0520">NAD</keyword>
<dbReference type="AlphaFoldDB" id="A0A426TF57"/>
<dbReference type="PIRSF" id="PIRSF000102">
    <property type="entry name" value="Lac_mal_DH"/>
    <property type="match status" value="1"/>
</dbReference>
<evidence type="ECO:0000256" key="2">
    <source>
        <dbReference type="ARBA" id="ARBA00022533"/>
    </source>
</evidence>
<evidence type="ECO:0000313" key="10">
    <source>
        <dbReference type="EMBL" id="RRR53261.1"/>
    </source>
</evidence>
<evidence type="ECO:0000259" key="9">
    <source>
        <dbReference type="Pfam" id="PF02866"/>
    </source>
</evidence>
<evidence type="ECO:0000259" key="8">
    <source>
        <dbReference type="Pfam" id="PF00056"/>
    </source>
</evidence>
<dbReference type="PROSITE" id="PS00064">
    <property type="entry name" value="L_LDH"/>
    <property type="match status" value="1"/>
</dbReference>
<dbReference type="SUPFAM" id="SSF56327">
    <property type="entry name" value="LDH C-terminal domain-like"/>
    <property type="match status" value="1"/>
</dbReference>
<feature type="binding site" evidence="6">
    <location>
        <position position="34"/>
    </location>
    <ligand>
        <name>NAD(+)</name>
        <dbReference type="ChEBI" id="CHEBI:57540"/>
    </ligand>
</feature>
<dbReference type="GO" id="GO:0004459">
    <property type="term" value="F:L-lactate dehydrogenase (NAD+) activity"/>
    <property type="evidence" value="ECO:0007669"/>
    <property type="project" value="InterPro"/>
</dbReference>
<evidence type="ECO:0000256" key="3">
    <source>
        <dbReference type="ARBA" id="ARBA00022553"/>
    </source>
</evidence>
<evidence type="ECO:0000256" key="7">
    <source>
        <dbReference type="RuleBase" id="RU003369"/>
    </source>
</evidence>
<evidence type="ECO:0000256" key="5">
    <source>
        <dbReference type="PIRSR" id="PIRSR000102-1"/>
    </source>
</evidence>
<dbReference type="PRINTS" id="PR00086">
    <property type="entry name" value="LLDHDRGNASE"/>
</dbReference>
<comment type="caution">
    <text evidence="10">The sequence shown here is derived from an EMBL/GenBank/DDBJ whole genome shotgun (WGS) entry which is preliminary data.</text>
</comment>
<evidence type="ECO:0000256" key="1">
    <source>
        <dbReference type="ARBA" id="ARBA00006054"/>
    </source>
</evidence>